<dbReference type="InterPro" id="IPR011990">
    <property type="entry name" value="TPR-like_helical_dom_sf"/>
</dbReference>
<dbReference type="Pfam" id="PF04052">
    <property type="entry name" value="TolB_N"/>
    <property type="match status" value="1"/>
</dbReference>
<dbReference type="NCBIfam" id="NF008068">
    <property type="entry name" value="PRK10803.1"/>
    <property type="match status" value="1"/>
</dbReference>
<dbReference type="Proteomes" id="UP000030106">
    <property type="component" value="Unassembled WGS sequence"/>
</dbReference>
<sequence>MLWAAVLHAEVRIEITQGVDSARPIGVVPFTWAGPGAAPEDIGGIVAADLRNSGKFNPLDRSRLPQQPGSAQEVQPAAWTALGIDAVVVGQVTPNGDGSYTVAYQLVDTSGAPGTVLAQNSYKVNKQWLRYAGHTASDEVFEKLTGIKGAFRTRIAYVVQTNGGQFPYELRVSDYDGYNQFVVHRSPQPLMSPAWSPDGSKLAYVTFESGRSALVVQTLANGAVRQIASFPQHNGAPAFSPDGSKLAFALSKTGSLQLYVMDLGSGQIRQVTEGRSNNTEPTWFPDNQTLAYTSDQAGRPQIYKVSINGGAPQRLSWEGSQNQDADVSADGKIMVMVSSASGQQHIAKQDLVAGGVTTLSSTFLDETPSLAPNGTMMGVSKRVFRQLMDRIKEMQLNKVLKGLMIALPVMAIAACSSNKSANNGQSGEGMLGAGTGMDANGHGNMSSEEQARLQMQQLQQNNIVYFGLDKYDVSSEFAAMLDAHANFLRSNPSYKVTVEGHADERGTPEYNIALGERRANAVKMYLQAAPWAANAQAPISSVGSGSVEDRVTQLERISNAHSQLLTQLQQQLSDNQNDIDSLRGQIQESQYQLNQVVERQKQILLQMDSLGGAAAGAGQQPAAGASQTATPDAGASNAAPAAPVQGGDANSDYNAAIALVQDKSRQDDAINAFQSFVKKYPDSTYLPNANYWLGQLNYNKGKKDDAAFYFASVVKNYPKSPKAPDAMFKVGVIMQDKGDAAKAKAVYQQVVKQYPNTDGAKQAQKRLNAQ</sequence>
<feature type="compositionally biased region" description="Low complexity" evidence="8">
    <location>
        <begin position="616"/>
        <end position="643"/>
    </location>
</feature>
<dbReference type="InterPro" id="IPR032519">
    <property type="entry name" value="YbgF_tri"/>
</dbReference>
<dbReference type="PROSITE" id="PS50005">
    <property type="entry name" value="TPR"/>
    <property type="match status" value="1"/>
</dbReference>
<feature type="region of interest" description="Disordered" evidence="8">
    <location>
        <begin position="615"/>
        <end position="647"/>
    </location>
</feature>
<dbReference type="GO" id="GO:0042597">
    <property type="term" value="C:periplasmic space"/>
    <property type="evidence" value="ECO:0007669"/>
    <property type="project" value="UniProtKB-SubCell"/>
</dbReference>
<evidence type="ECO:0000256" key="6">
    <source>
        <dbReference type="ARBA" id="ARBA00023136"/>
    </source>
</evidence>
<dbReference type="Gene3D" id="1.25.40.10">
    <property type="entry name" value="Tetratricopeptide repeat domain"/>
    <property type="match status" value="1"/>
</dbReference>
<dbReference type="PROSITE" id="PS51123">
    <property type="entry name" value="OMPA_2"/>
    <property type="match status" value="1"/>
</dbReference>
<dbReference type="SUPFAM" id="SSF52964">
    <property type="entry name" value="TolB, N-terminal domain"/>
    <property type="match status" value="1"/>
</dbReference>
<feature type="domain" description="OmpA-like" evidence="9">
    <location>
        <begin position="453"/>
        <end position="570"/>
    </location>
</feature>
<protein>
    <submittedName>
        <fullName evidence="10">Protein tolB</fullName>
    </submittedName>
</protein>
<proteinExistence type="inferred from homology"/>
<dbReference type="InterPro" id="IPR006664">
    <property type="entry name" value="OMP_bac"/>
</dbReference>
<accession>A0A0A2VTS1</accession>
<dbReference type="FunFam" id="3.40.50.10070:FF:000001">
    <property type="entry name" value="Tol-Pal system protein TolB"/>
    <property type="match status" value="1"/>
</dbReference>
<dbReference type="InterPro" id="IPR014167">
    <property type="entry name" value="Tol-Pal_TolB"/>
</dbReference>
<feature type="compositionally biased region" description="Gly residues" evidence="8">
    <location>
        <begin position="426"/>
        <end position="435"/>
    </location>
</feature>
<dbReference type="GO" id="GO:0051301">
    <property type="term" value="P:cell division"/>
    <property type="evidence" value="ECO:0007669"/>
    <property type="project" value="InterPro"/>
</dbReference>
<reference evidence="10 11" key="1">
    <citation type="submission" date="2012-10" db="EMBL/GenBank/DDBJ databases">
        <title>Genome sequencing and analysis of entomopathogenic fungi Beauveria bassiana D1-5.</title>
        <authorList>
            <person name="Li Q."/>
            <person name="Wang L."/>
            <person name="Zhang Z."/>
            <person name="Wang Q."/>
            <person name="Ren J."/>
            <person name="Wang M."/>
            <person name="Xu W."/>
            <person name="Wang J."/>
            <person name="Lu Y."/>
            <person name="Du Q."/>
            <person name="Sun Z."/>
        </authorList>
    </citation>
    <scope>NUCLEOTIDE SEQUENCE [LARGE SCALE GENOMIC DNA]</scope>
    <source>
        <strain evidence="10 11">D1-5</strain>
    </source>
</reference>
<gene>
    <name evidence="10" type="ORF">BBAD15_g2965</name>
</gene>
<dbReference type="PANTHER" id="PTHR36842:SF1">
    <property type="entry name" value="PROTEIN TOLB"/>
    <property type="match status" value="1"/>
</dbReference>
<evidence type="ECO:0000256" key="5">
    <source>
        <dbReference type="ARBA" id="ARBA00022764"/>
    </source>
</evidence>
<dbReference type="CDD" id="cd07185">
    <property type="entry name" value="OmpA_C-like"/>
    <property type="match status" value="1"/>
</dbReference>
<evidence type="ECO:0000256" key="1">
    <source>
        <dbReference type="ARBA" id="ARBA00004370"/>
    </source>
</evidence>
<evidence type="ECO:0000256" key="2">
    <source>
        <dbReference type="ARBA" id="ARBA00004418"/>
    </source>
</evidence>
<dbReference type="GO" id="GO:0017038">
    <property type="term" value="P:protein import"/>
    <property type="evidence" value="ECO:0007669"/>
    <property type="project" value="InterPro"/>
</dbReference>
<dbReference type="Gene3D" id="2.120.10.30">
    <property type="entry name" value="TolB, C-terminal domain"/>
    <property type="match status" value="1"/>
</dbReference>
<dbReference type="Pfam" id="PF13174">
    <property type="entry name" value="TPR_6"/>
    <property type="match status" value="1"/>
</dbReference>
<dbReference type="InterPro" id="IPR011042">
    <property type="entry name" value="6-blade_b-propeller_TolB-like"/>
</dbReference>
<keyword evidence="6" id="KW-0472">Membrane</keyword>
<comment type="similarity">
    <text evidence="3">Belongs to the TolB family.</text>
</comment>
<name>A0A0A2VTS1_BEABA</name>
<dbReference type="SUPFAM" id="SSF69304">
    <property type="entry name" value="Tricorn protease N-terminal domain"/>
    <property type="match status" value="1"/>
</dbReference>
<dbReference type="SUPFAM" id="SSF103088">
    <property type="entry name" value="OmpA-like"/>
    <property type="match status" value="1"/>
</dbReference>
<dbReference type="InterPro" id="IPR014162">
    <property type="entry name" value="CpoB_C"/>
</dbReference>
<dbReference type="InterPro" id="IPR019734">
    <property type="entry name" value="TPR_rpt"/>
</dbReference>
<keyword evidence="4" id="KW-0732">Signal</keyword>
<dbReference type="EMBL" id="ANFO01000227">
    <property type="protein sequence ID" value="KGQ11311.1"/>
    <property type="molecule type" value="Genomic_DNA"/>
</dbReference>
<dbReference type="HOGENOM" id="CLU_362887_0_0_1"/>
<dbReference type="Pfam" id="PF13432">
    <property type="entry name" value="TPR_16"/>
    <property type="match status" value="1"/>
</dbReference>
<dbReference type="AlphaFoldDB" id="A0A0A2VTS1"/>
<dbReference type="SUPFAM" id="SSF48452">
    <property type="entry name" value="TPR-like"/>
    <property type="match status" value="1"/>
</dbReference>
<dbReference type="HAMAP" id="MF_02066">
    <property type="entry name" value="CpoB"/>
    <property type="match status" value="1"/>
</dbReference>
<dbReference type="InterPro" id="IPR036737">
    <property type="entry name" value="OmpA-like_sf"/>
</dbReference>
<feature type="repeat" description="TPR" evidence="7">
    <location>
        <begin position="724"/>
        <end position="757"/>
    </location>
</feature>
<dbReference type="Gene3D" id="3.40.50.10070">
    <property type="entry name" value="TolB, N-terminal domain"/>
    <property type="match status" value="1"/>
</dbReference>
<dbReference type="STRING" id="1245745.A0A0A2VTS1"/>
<feature type="region of interest" description="Disordered" evidence="8">
    <location>
        <begin position="423"/>
        <end position="451"/>
    </location>
</feature>
<dbReference type="Gene3D" id="1.20.5.110">
    <property type="match status" value="1"/>
</dbReference>
<dbReference type="NCBIfam" id="TIGR02795">
    <property type="entry name" value="tol_pal_ybgF"/>
    <property type="match status" value="1"/>
</dbReference>
<dbReference type="HAMAP" id="MF_00671">
    <property type="entry name" value="TolB"/>
    <property type="match status" value="1"/>
</dbReference>
<keyword evidence="5" id="KW-0574">Periplasm</keyword>
<evidence type="ECO:0000256" key="4">
    <source>
        <dbReference type="ARBA" id="ARBA00022729"/>
    </source>
</evidence>
<dbReference type="InterPro" id="IPR034706">
    <property type="entry name" value="CpoB"/>
</dbReference>
<dbReference type="PRINTS" id="PR01021">
    <property type="entry name" value="OMPADOMAIN"/>
</dbReference>
<dbReference type="NCBIfam" id="TIGR02800">
    <property type="entry name" value="propeller_TolB"/>
    <property type="match status" value="1"/>
</dbReference>
<comment type="caution">
    <text evidence="10">The sequence shown here is derived from an EMBL/GenBank/DDBJ whole genome shotgun (WGS) entry which is preliminary data.</text>
</comment>
<evidence type="ECO:0000313" key="10">
    <source>
        <dbReference type="EMBL" id="KGQ11311.1"/>
    </source>
</evidence>
<dbReference type="PANTHER" id="PTHR36842">
    <property type="entry name" value="PROTEIN TOLB HOMOLOG"/>
    <property type="match status" value="1"/>
</dbReference>
<comment type="subcellular location">
    <subcellularLocation>
        <location evidence="1">Membrane</location>
    </subcellularLocation>
    <subcellularLocation>
        <location evidence="2">Periplasm</location>
    </subcellularLocation>
</comment>
<evidence type="ECO:0000259" key="9">
    <source>
        <dbReference type="PROSITE" id="PS51123"/>
    </source>
</evidence>
<keyword evidence="7" id="KW-0802">TPR repeat</keyword>
<dbReference type="InterPro" id="IPR011659">
    <property type="entry name" value="WD40"/>
</dbReference>
<organism evidence="10 11">
    <name type="scientific">Beauveria bassiana D1-5</name>
    <dbReference type="NCBI Taxonomy" id="1245745"/>
    <lineage>
        <taxon>Eukaryota</taxon>
        <taxon>Fungi</taxon>
        <taxon>Dikarya</taxon>
        <taxon>Ascomycota</taxon>
        <taxon>Pezizomycotina</taxon>
        <taxon>Sordariomycetes</taxon>
        <taxon>Hypocreomycetidae</taxon>
        <taxon>Hypocreales</taxon>
        <taxon>Cordycipitaceae</taxon>
        <taxon>Beauveria</taxon>
    </lineage>
</organism>
<evidence type="ECO:0000256" key="3">
    <source>
        <dbReference type="ARBA" id="ARBA00009820"/>
    </source>
</evidence>
<dbReference type="GO" id="GO:0016020">
    <property type="term" value="C:membrane"/>
    <property type="evidence" value="ECO:0007669"/>
    <property type="project" value="UniProtKB-SubCell"/>
</dbReference>
<dbReference type="Pfam" id="PF16331">
    <property type="entry name" value="TolA_bind_tri"/>
    <property type="match status" value="1"/>
</dbReference>
<evidence type="ECO:0000256" key="7">
    <source>
        <dbReference type="PROSITE-ProRule" id="PRU00339"/>
    </source>
</evidence>
<dbReference type="GO" id="GO:0070206">
    <property type="term" value="P:protein trimerization"/>
    <property type="evidence" value="ECO:0007669"/>
    <property type="project" value="InterPro"/>
</dbReference>
<dbReference type="InterPro" id="IPR006665">
    <property type="entry name" value="OmpA-like"/>
</dbReference>
<dbReference type="Pfam" id="PF07676">
    <property type="entry name" value="PD40"/>
    <property type="match status" value="3"/>
</dbReference>
<evidence type="ECO:0000313" key="11">
    <source>
        <dbReference type="Proteomes" id="UP000030106"/>
    </source>
</evidence>
<evidence type="ECO:0000256" key="8">
    <source>
        <dbReference type="SAM" id="MobiDB-lite"/>
    </source>
</evidence>
<dbReference type="InterPro" id="IPR007195">
    <property type="entry name" value="TolB_N"/>
</dbReference>